<reference evidence="7" key="2">
    <citation type="submission" date="2023-06" db="EMBL/GenBank/DDBJ databases">
        <authorList>
            <person name="Swenson N.G."/>
            <person name="Wegrzyn J.L."/>
            <person name="Mcevoy S.L."/>
        </authorList>
    </citation>
    <scope>NUCLEOTIDE SEQUENCE</scope>
    <source>
        <strain evidence="7">NS2018</strain>
        <tissue evidence="7">Leaf</tissue>
    </source>
</reference>
<feature type="domain" description="RRM" evidence="6">
    <location>
        <begin position="144"/>
        <end position="225"/>
    </location>
</feature>
<feature type="compositionally biased region" description="Basic and acidic residues" evidence="4">
    <location>
        <begin position="37"/>
        <end position="47"/>
    </location>
</feature>
<evidence type="ECO:0000256" key="2">
    <source>
        <dbReference type="ARBA" id="ARBA00022884"/>
    </source>
</evidence>
<organism evidence="7 8">
    <name type="scientific">Acer saccharum</name>
    <name type="common">Sugar maple</name>
    <dbReference type="NCBI Taxonomy" id="4024"/>
    <lineage>
        <taxon>Eukaryota</taxon>
        <taxon>Viridiplantae</taxon>
        <taxon>Streptophyta</taxon>
        <taxon>Embryophyta</taxon>
        <taxon>Tracheophyta</taxon>
        <taxon>Spermatophyta</taxon>
        <taxon>Magnoliopsida</taxon>
        <taxon>eudicotyledons</taxon>
        <taxon>Gunneridae</taxon>
        <taxon>Pentapetalae</taxon>
        <taxon>rosids</taxon>
        <taxon>malvids</taxon>
        <taxon>Sapindales</taxon>
        <taxon>Sapindaceae</taxon>
        <taxon>Hippocastanoideae</taxon>
        <taxon>Acereae</taxon>
        <taxon>Acer</taxon>
    </lineage>
</organism>
<dbReference type="CDD" id="cd00201">
    <property type="entry name" value="WW"/>
    <property type="match status" value="1"/>
</dbReference>
<feature type="compositionally biased region" description="Low complexity" evidence="4">
    <location>
        <begin position="390"/>
        <end position="407"/>
    </location>
</feature>
<dbReference type="PROSITE" id="PS50020">
    <property type="entry name" value="WW_DOMAIN_2"/>
    <property type="match status" value="1"/>
</dbReference>
<dbReference type="SUPFAM" id="SSF51045">
    <property type="entry name" value="WW domain"/>
    <property type="match status" value="1"/>
</dbReference>
<proteinExistence type="predicted"/>
<evidence type="ECO:0000259" key="6">
    <source>
        <dbReference type="PROSITE" id="PS50102"/>
    </source>
</evidence>
<feature type="compositionally biased region" description="Basic and acidic residues" evidence="4">
    <location>
        <begin position="315"/>
        <end position="325"/>
    </location>
</feature>
<feature type="region of interest" description="Disordered" evidence="4">
    <location>
        <begin position="384"/>
        <end position="431"/>
    </location>
</feature>
<feature type="region of interest" description="Disordered" evidence="4">
    <location>
        <begin position="1"/>
        <end position="53"/>
    </location>
</feature>
<dbReference type="EMBL" id="JAUESC010000384">
    <property type="protein sequence ID" value="KAK0583083.1"/>
    <property type="molecule type" value="Genomic_DNA"/>
</dbReference>
<dbReference type="Pfam" id="PF00076">
    <property type="entry name" value="RRM_1"/>
    <property type="match status" value="2"/>
</dbReference>
<dbReference type="InterPro" id="IPR035979">
    <property type="entry name" value="RBD_domain_sf"/>
</dbReference>
<dbReference type="AlphaFoldDB" id="A0AA39S0V7"/>
<dbReference type="SMART" id="SM00456">
    <property type="entry name" value="WW"/>
    <property type="match status" value="1"/>
</dbReference>
<dbReference type="Pfam" id="PF00397">
    <property type="entry name" value="WW"/>
    <property type="match status" value="1"/>
</dbReference>
<protein>
    <recommendedName>
        <fullName evidence="9">Flowering time control protein FCA</fullName>
    </recommendedName>
</protein>
<dbReference type="Proteomes" id="UP001168877">
    <property type="component" value="Unassembled WGS sequence"/>
</dbReference>
<evidence type="ECO:0008006" key="9">
    <source>
        <dbReference type="Google" id="ProtNLM"/>
    </source>
</evidence>
<dbReference type="InterPro" id="IPR012677">
    <property type="entry name" value="Nucleotide-bd_a/b_plait_sf"/>
</dbReference>
<dbReference type="InterPro" id="IPR036020">
    <property type="entry name" value="WW_dom_sf"/>
</dbReference>
<gene>
    <name evidence="7" type="ORF">LWI29_033162</name>
</gene>
<accession>A0AA39S0V7</accession>
<dbReference type="PANTHER" id="PTHR24012">
    <property type="entry name" value="RNA BINDING PROTEIN"/>
    <property type="match status" value="1"/>
</dbReference>
<evidence type="ECO:0000256" key="1">
    <source>
        <dbReference type="ARBA" id="ARBA00022737"/>
    </source>
</evidence>
<dbReference type="SMART" id="SM00360">
    <property type="entry name" value="RRM"/>
    <property type="match status" value="2"/>
</dbReference>
<dbReference type="SUPFAM" id="SSF54928">
    <property type="entry name" value="RNA-binding domain, RBD"/>
    <property type="match status" value="2"/>
</dbReference>
<keyword evidence="8" id="KW-1185">Reference proteome</keyword>
<name>A0AA39S0V7_ACESA</name>
<evidence type="ECO:0000313" key="8">
    <source>
        <dbReference type="Proteomes" id="UP001168877"/>
    </source>
</evidence>
<evidence type="ECO:0000313" key="7">
    <source>
        <dbReference type="EMBL" id="KAK0583083.1"/>
    </source>
</evidence>
<dbReference type="InterPro" id="IPR001202">
    <property type="entry name" value="WW_dom"/>
</dbReference>
<evidence type="ECO:0000259" key="5">
    <source>
        <dbReference type="PROSITE" id="PS50020"/>
    </source>
</evidence>
<dbReference type="Gene3D" id="2.20.70.10">
    <property type="match status" value="1"/>
</dbReference>
<dbReference type="GO" id="GO:0003723">
    <property type="term" value="F:RNA binding"/>
    <property type="evidence" value="ECO:0007669"/>
    <property type="project" value="UniProtKB-UniRule"/>
</dbReference>
<dbReference type="PROSITE" id="PS50102">
    <property type="entry name" value="RRM"/>
    <property type="match status" value="2"/>
</dbReference>
<dbReference type="InterPro" id="IPR000504">
    <property type="entry name" value="RRM_dom"/>
</dbReference>
<feature type="compositionally biased region" description="Polar residues" evidence="4">
    <location>
        <begin position="408"/>
        <end position="422"/>
    </location>
</feature>
<evidence type="ECO:0000256" key="3">
    <source>
        <dbReference type="PROSITE-ProRule" id="PRU00176"/>
    </source>
</evidence>
<feature type="compositionally biased region" description="Basic and acidic residues" evidence="4">
    <location>
        <begin position="1"/>
        <end position="18"/>
    </location>
</feature>
<reference evidence="7" key="1">
    <citation type="journal article" date="2022" name="Plant J.">
        <title>Strategies of tolerance reflected in two North American maple genomes.</title>
        <authorList>
            <person name="McEvoy S.L."/>
            <person name="Sezen U.U."/>
            <person name="Trouern-Trend A."/>
            <person name="McMahon S.M."/>
            <person name="Schaberg P.G."/>
            <person name="Yang J."/>
            <person name="Wegrzyn J.L."/>
            <person name="Swenson N.G."/>
        </authorList>
    </citation>
    <scope>NUCLEOTIDE SEQUENCE</scope>
    <source>
        <strain evidence="7">NS2018</strain>
    </source>
</reference>
<keyword evidence="1" id="KW-0677">Repeat</keyword>
<keyword evidence="2 3" id="KW-0694">RNA-binding</keyword>
<comment type="caution">
    <text evidence="7">The sequence shown here is derived from an EMBL/GenBank/DDBJ whole genome shotgun (WGS) entry which is preliminary data.</text>
</comment>
<feature type="domain" description="WW" evidence="5">
    <location>
        <begin position="432"/>
        <end position="465"/>
    </location>
</feature>
<evidence type="ECO:0000256" key="4">
    <source>
        <dbReference type="SAM" id="MobiDB-lite"/>
    </source>
</evidence>
<dbReference type="Gene3D" id="3.30.70.330">
    <property type="match status" value="2"/>
</dbReference>
<feature type="domain" description="RRM" evidence="6">
    <location>
        <begin position="235"/>
        <end position="315"/>
    </location>
</feature>
<sequence>MMRRKAESPRVFTVDDRSTVNVDDAETTPANSVGRQRRLDDGRRLESRSNLQNSVKREKELGFQIMEWNRGESFPNHQELNRNSCSWSADNHNHRWGQHQYDQMSGEPTDFHYGQPPPFSGRKRGFHQPARGASSDHIDGGIPAKLFVAPVSRTATEEDIRPLFEQHGNIVEIILPRDKKTNQQLGYCFVKYTTFEEAGRAIRALHNQYTFPGEQSFIRVKYADGERERLVAPPQKLYVGCLSKQTTRKEIEEVFSPYGHVEDIYIMRDELRQSRGSGFVQFSCKDMAMAAIKGLNGTFMMRGCDQPLIVRIADPKKPRTGEPRGNHSFGNPSFGPNSQEPARLAPNLGDSIGGSTSNASYPLPHISVNSQPQAVSHWTNQEAAAPGVTQQLHSSQLQSPSQLSQSPKAGSNPQTSAGTSTAPAGRQSPETVDLECDWSEHTCPDGKKYYYNCVTCESKWDKPKGYILYEQQLQKPQNLSQQLSFKSPVLSTQEVAQTQEVQPQTHLFHQKLQLQQPSMSAPELDRLQVQSEASPIIDPACV</sequence>
<feature type="region of interest" description="Disordered" evidence="4">
    <location>
        <begin position="315"/>
        <end position="358"/>
    </location>
</feature>
<feature type="compositionally biased region" description="Polar residues" evidence="4">
    <location>
        <begin position="328"/>
        <end position="340"/>
    </location>
</feature>